<comment type="caution">
    <text evidence="2">The sequence shown here is derived from an EMBL/GenBank/DDBJ whole genome shotgun (WGS) entry which is preliminary data.</text>
</comment>
<name>A0ABT6I953_9GAMM</name>
<protein>
    <submittedName>
        <fullName evidence="2">Uncharacterized protein</fullName>
    </submittedName>
</protein>
<keyword evidence="3" id="KW-1185">Reference proteome</keyword>
<accession>A0ABT6I953</accession>
<reference evidence="2" key="1">
    <citation type="journal article" date="2015" name="Antonie Van Leeuwenhoek">
        <title>Comparative 16S rRNA signatures and multilocus sequence analysis for the genus Salinicola and description of Salinicola acroporae sp. nov., isolated from coral Acropora digitifera.</title>
        <authorList>
            <person name="Lepcha R.T."/>
            <person name="Poddar A."/>
            <person name="Schumann P."/>
            <person name="Das S.K."/>
        </authorList>
    </citation>
    <scope>NUCLEOTIDE SEQUENCE</scope>
    <source>
        <strain evidence="2">S4-41</strain>
    </source>
</reference>
<sequence length="1333" mass="145794">MSVSGVVVTPRSVEESLSRKSSDGEASDKENPSLESFRAKAREKNWQVVEEDDGLPPVSNLKPEREDATTITFKYEGKTYAVSEHLSPFKYSVLENKLAGTEISQTDNNIEVKVEDSEATDVMNAETTEDGKTVGELFNDTMKEEWGDLDLDDPRRQYYELLQAKSALVNGYGILPYQTQKDAFPWPGDTEPTLSDSVIMDQASTYGLLDEEEIASKLAEVSQNESVISGVDDLMQGAVDKIKDKAGLTNRVHETMMSPEYLEMLEGLGEDAAKTRFANDIKTLDYLDSDKASEVRSQILDKGLIDEISGVIEEGNYSDEALETAVNDQVQMGLQGTFSSIFGITFSDRAVQNYLKNGEGDLPGDVKRGLDSYKAAVKIASNAIFDSFKENGKFDIKDVSSRISEVIGQNNSDLPTGVRNGAAALLQASMKNGVLPGMGGILTATAAIYTLNKNMGETTEDRLAAARLLLITVATSPAMALATAKTYELFQDTFDKPGMATRLGLENNDQLREAFVKRFPSSTENVSVPEADVIELESLESQRQAISATAPQLDTPDLTPGWADDVERFFDEIASGEGDGARFVPLPDDADVGLEEALNDPNERISSASSNNGQSLTDNLDDLDADSRASVLGMADDRLSNMGLDPSEMDTPSKLRIVGTVLGAVGGIADGAGGILDIALGAMSIDQLRDNPDALPSEYAAASMQLLGGVGIAGMAGTQLASMIAGPATASALGVASGALGIAGVGFGAIAAIVTGVIAKQKQDQKKEEVRDDFRTWGGLGVTEEDWGDKLNYVLHARYEYNYYHGSSRYDDLYPEDKPMWEARPEQYEDFTEYVEEHGNISDDWFDDWDDDHDTGIGEGTPDPSGLPRFGDDGDPGTAGDFKTDVDRVDVGSIELADDGRVIFVKDGVKQVIDPLIGEKADESDRKEIIEYLTDLHEITHPDGKRDQKVIDRITRLHDESDRYNDIDDLKRALDDSQPLLLGKDGKHKAGTFEDFQEDIDRVEIDSIELDSTDSSKISFIKDGVRWQIDTENRGSLSKSDANDIFDYLKNLYTMVHPDGELDQELADEIDELLGGSDDYNDLDDLRDELDLGTDPSGLPVFGDGGIPGTYGDFKEDIDRVDIGSIELKDDGRVIFVKDGVKQIINTSEGDDSDRSTREKIIRYLTDLHDIASPDGTLDQDRVDEMNDVFGKTDRYNDTDAIRQYLDADAPAAWDENPGTVTIFGDSGSPGNFGDFKEDIDKVDVASIRVGRGPDNDQIYFKKSGTWYVLTPNANSKIEDEFDKFVDYLTELHDITHPDGVLDKRLAARIDELQGGSDDYNDLDDLKAFLNIG</sequence>
<dbReference type="EMBL" id="PGFS01000001">
    <property type="protein sequence ID" value="MDH4574073.1"/>
    <property type="molecule type" value="Genomic_DNA"/>
</dbReference>
<proteinExistence type="predicted"/>
<evidence type="ECO:0000313" key="3">
    <source>
        <dbReference type="Proteomes" id="UP001162135"/>
    </source>
</evidence>
<gene>
    <name evidence="2" type="ORF">CUR86_17690</name>
</gene>
<evidence type="ECO:0000313" key="2">
    <source>
        <dbReference type="EMBL" id="MDH4574073.1"/>
    </source>
</evidence>
<evidence type="ECO:0000256" key="1">
    <source>
        <dbReference type="SAM" id="MobiDB-lite"/>
    </source>
</evidence>
<reference evidence="2" key="2">
    <citation type="submission" date="2017-11" db="EMBL/GenBank/DDBJ databases">
        <authorList>
            <person name="Das S.K."/>
        </authorList>
    </citation>
    <scope>NUCLEOTIDE SEQUENCE</scope>
    <source>
        <strain evidence="2">S4-41</strain>
    </source>
</reference>
<organism evidence="2 3">
    <name type="scientific">Salinicola acroporae</name>
    <dbReference type="NCBI Taxonomy" id="1541440"/>
    <lineage>
        <taxon>Bacteria</taxon>
        <taxon>Pseudomonadati</taxon>
        <taxon>Pseudomonadota</taxon>
        <taxon>Gammaproteobacteria</taxon>
        <taxon>Oceanospirillales</taxon>
        <taxon>Halomonadaceae</taxon>
        <taxon>Salinicola</taxon>
    </lineage>
</organism>
<feature type="region of interest" description="Disordered" evidence="1">
    <location>
        <begin position="1"/>
        <end position="62"/>
    </location>
</feature>
<dbReference type="Proteomes" id="UP001162135">
    <property type="component" value="Unassembled WGS sequence"/>
</dbReference>
<feature type="compositionally biased region" description="Basic and acidic residues" evidence="1">
    <location>
        <begin position="12"/>
        <end position="45"/>
    </location>
</feature>
<dbReference type="RefSeq" id="WP_110717638.1">
    <property type="nucleotide sequence ID" value="NZ_PGFS01000001.1"/>
</dbReference>
<feature type="region of interest" description="Disordered" evidence="1">
    <location>
        <begin position="854"/>
        <end position="884"/>
    </location>
</feature>